<dbReference type="GO" id="GO:0004146">
    <property type="term" value="F:dihydrofolate reductase activity"/>
    <property type="evidence" value="ECO:0007669"/>
    <property type="project" value="UniProtKB-EC"/>
</dbReference>
<dbReference type="Gene3D" id="3.40.430.10">
    <property type="entry name" value="Dihydrofolate Reductase, subunit A"/>
    <property type="match status" value="1"/>
</dbReference>
<dbReference type="InterPro" id="IPR012259">
    <property type="entry name" value="DHFR"/>
</dbReference>
<dbReference type="GO" id="GO:0046452">
    <property type="term" value="P:dihydrofolate metabolic process"/>
    <property type="evidence" value="ECO:0007669"/>
    <property type="project" value="TreeGrafter"/>
</dbReference>
<proteinExistence type="inferred from homology"/>
<dbReference type="GO" id="GO:0005829">
    <property type="term" value="C:cytosol"/>
    <property type="evidence" value="ECO:0007669"/>
    <property type="project" value="TreeGrafter"/>
</dbReference>
<dbReference type="InterPro" id="IPR017925">
    <property type="entry name" value="DHFR_CS"/>
</dbReference>
<protein>
    <recommendedName>
        <fullName evidence="3 8">Dihydrofolate reductase</fullName>
        <ecNumber evidence="3 8">1.5.1.3</ecNumber>
    </recommendedName>
</protein>
<evidence type="ECO:0000256" key="2">
    <source>
        <dbReference type="ARBA" id="ARBA00009539"/>
    </source>
</evidence>
<dbReference type="EC" id="1.5.1.3" evidence="3 8"/>
<dbReference type="PIRSF" id="PIRSF000194">
    <property type="entry name" value="DHFR"/>
    <property type="match status" value="1"/>
</dbReference>
<dbReference type="FunFam" id="3.40.430.10:FF:000001">
    <property type="entry name" value="Dihydrofolate reductase"/>
    <property type="match status" value="1"/>
</dbReference>
<evidence type="ECO:0000256" key="3">
    <source>
        <dbReference type="ARBA" id="ARBA00012856"/>
    </source>
</evidence>
<evidence type="ECO:0000256" key="9">
    <source>
        <dbReference type="RuleBase" id="RU004474"/>
    </source>
</evidence>
<evidence type="ECO:0000256" key="1">
    <source>
        <dbReference type="ARBA" id="ARBA00004903"/>
    </source>
</evidence>
<evidence type="ECO:0000256" key="4">
    <source>
        <dbReference type="ARBA" id="ARBA00022563"/>
    </source>
</evidence>
<keyword evidence="5 8" id="KW-0521">NADP</keyword>
<comment type="caution">
    <text evidence="11">The sequence shown here is derived from an EMBL/GenBank/DDBJ whole genome shotgun (WGS) entry which is preliminary data.</text>
</comment>
<evidence type="ECO:0000313" key="11">
    <source>
        <dbReference type="EMBL" id="TFU03846.1"/>
    </source>
</evidence>
<dbReference type="PANTHER" id="PTHR48069">
    <property type="entry name" value="DIHYDROFOLATE REDUCTASE"/>
    <property type="match status" value="1"/>
</dbReference>
<keyword evidence="6 8" id="KW-0560">Oxidoreductase</keyword>
<dbReference type="PANTHER" id="PTHR48069:SF3">
    <property type="entry name" value="DIHYDROFOLATE REDUCTASE"/>
    <property type="match status" value="1"/>
</dbReference>
<evidence type="ECO:0000313" key="12">
    <source>
        <dbReference type="Proteomes" id="UP000297737"/>
    </source>
</evidence>
<evidence type="ECO:0000256" key="6">
    <source>
        <dbReference type="ARBA" id="ARBA00023002"/>
    </source>
</evidence>
<sequence>MLSLIVARATNGVIGADGGLPWHISADLKHFKALTVGKPIIMGRRTYDSIGKPLPGRHNIVMTRDPEWTAAGVTVVPNLAEAIAAAGLDPRARADEIMVIGGVAVFEEALPSARRIHLTEVHAAPAGDTVLPPFDPAVWAETTREDHDAAGDTPGYSFVTLERRT</sequence>
<reference evidence="11 12" key="1">
    <citation type="submission" date="2019-02" db="EMBL/GenBank/DDBJ databases">
        <title>Polymorphobacter sp. isolated from the lake at the Tibet of China.</title>
        <authorList>
            <person name="Li A."/>
        </authorList>
    </citation>
    <scope>NUCLEOTIDE SEQUENCE [LARGE SCALE GENOMIC DNA]</scope>
    <source>
        <strain evidence="11 12">DJ1R-1</strain>
    </source>
</reference>
<dbReference type="InterPro" id="IPR001796">
    <property type="entry name" value="DHFR_dom"/>
</dbReference>
<evidence type="ECO:0000256" key="7">
    <source>
        <dbReference type="ARBA" id="ARBA00025067"/>
    </source>
</evidence>
<dbReference type="SUPFAM" id="SSF53597">
    <property type="entry name" value="Dihydrofolate reductase-like"/>
    <property type="match status" value="1"/>
</dbReference>
<dbReference type="PROSITE" id="PS00075">
    <property type="entry name" value="DHFR_1"/>
    <property type="match status" value="1"/>
</dbReference>
<evidence type="ECO:0000259" key="10">
    <source>
        <dbReference type="PROSITE" id="PS51330"/>
    </source>
</evidence>
<dbReference type="OrthoDB" id="9804315at2"/>
<accession>A0A4Y9EP48</accession>
<dbReference type="GO" id="GO:0006730">
    <property type="term" value="P:one-carbon metabolic process"/>
    <property type="evidence" value="ECO:0007669"/>
    <property type="project" value="UniProtKB-KW"/>
</dbReference>
<dbReference type="GO" id="GO:0070401">
    <property type="term" value="F:NADP+ binding"/>
    <property type="evidence" value="ECO:0007669"/>
    <property type="project" value="UniProtKB-ARBA"/>
</dbReference>
<dbReference type="Proteomes" id="UP000297737">
    <property type="component" value="Unassembled WGS sequence"/>
</dbReference>
<gene>
    <name evidence="11" type="ORF">EUV02_07440</name>
</gene>
<dbReference type="Pfam" id="PF00186">
    <property type="entry name" value="DHFR_1"/>
    <property type="match status" value="1"/>
</dbReference>
<feature type="domain" description="DHFR" evidence="10">
    <location>
        <begin position="1"/>
        <end position="163"/>
    </location>
</feature>
<dbReference type="PRINTS" id="PR00070">
    <property type="entry name" value="DHFR"/>
</dbReference>
<dbReference type="PROSITE" id="PS51330">
    <property type="entry name" value="DHFR_2"/>
    <property type="match status" value="1"/>
</dbReference>
<keyword evidence="12" id="KW-1185">Reference proteome</keyword>
<keyword evidence="4 8" id="KW-0554">One-carbon metabolism</keyword>
<dbReference type="CDD" id="cd00209">
    <property type="entry name" value="DHFR"/>
    <property type="match status" value="1"/>
</dbReference>
<evidence type="ECO:0000256" key="8">
    <source>
        <dbReference type="PIRNR" id="PIRNR000194"/>
    </source>
</evidence>
<comment type="function">
    <text evidence="7 8">Key enzyme in folate metabolism. Catalyzes an essential reaction for de novo glycine and purine synthesis, and for DNA precursor synthesis.</text>
</comment>
<dbReference type="InterPro" id="IPR024072">
    <property type="entry name" value="DHFR-like_dom_sf"/>
</dbReference>
<organism evidence="11 12">
    <name type="scientific">Glacieibacterium arshaanense</name>
    <dbReference type="NCBI Taxonomy" id="2511025"/>
    <lineage>
        <taxon>Bacteria</taxon>
        <taxon>Pseudomonadati</taxon>
        <taxon>Pseudomonadota</taxon>
        <taxon>Alphaproteobacteria</taxon>
        <taxon>Sphingomonadales</taxon>
        <taxon>Sphingosinicellaceae</taxon>
        <taxon>Glacieibacterium</taxon>
    </lineage>
</organism>
<dbReference type="AlphaFoldDB" id="A0A4Y9EP48"/>
<comment type="similarity">
    <text evidence="2 8 9">Belongs to the dihydrofolate reductase family.</text>
</comment>
<dbReference type="GO" id="GO:0046654">
    <property type="term" value="P:tetrahydrofolate biosynthetic process"/>
    <property type="evidence" value="ECO:0007669"/>
    <property type="project" value="UniProtKB-UniPathway"/>
</dbReference>
<name>A0A4Y9EP48_9SPHN</name>
<dbReference type="GO" id="GO:0046655">
    <property type="term" value="P:folic acid metabolic process"/>
    <property type="evidence" value="ECO:0007669"/>
    <property type="project" value="TreeGrafter"/>
</dbReference>
<dbReference type="RefSeq" id="WP_135246439.1">
    <property type="nucleotide sequence ID" value="NZ_SIHO01000002.1"/>
</dbReference>
<comment type="catalytic activity">
    <reaction evidence="8">
        <text>(6S)-5,6,7,8-tetrahydrofolate + NADP(+) = 7,8-dihydrofolate + NADPH + H(+)</text>
        <dbReference type="Rhea" id="RHEA:15009"/>
        <dbReference type="ChEBI" id="CHEBI:15378"/>
        <dbReference type="ChEBI" id="CHEBI:57451"/>
        <dbReference type="ChEBI" id="CHEBI:57453"/>
        <dbReference type="ChEBI" id="CHEBI:57783"/>
        <dbReference type="ChEBI" id="CHEBI:58349"/>
        <dbReference type="EC" id="1.5.1.3"/>
    </reaction>
</comment>
<evidence type="ECO:0000256" key="5">
    <source>
        <dbReference type="ARBA" id="ARBA00022857"/>
    </source>
</evidence>
<dbReference type="UniPathway" id="UPA00077">
    <property type="reaction ID" value="UER00158"/>
</dbReference>
<dbReference type="EMBL" id="SIHO01000002">
    <property type="protein sequence ID" value="TFU03846.1"/>
    <property type="molecule type" value="Genomic_DNA"/>
</dbReference>
<comment type="pathway">
    <text evidence="1 8">Cofactor biosynthesis; tetrahydrofolate biosynthesis; 5,6,7,8-tetrahydrofolate from 7,8-dihydrofolate: step 1/1.</text>
</comment>